<proteinExistence type="inferred from homology"/>
<keyword evidence="10" id="KW-0540">Nuclease</keyword>
<dbReference type="EMBL" id="SWLB01000015">
    <property type="protein sequence ID" value="KAF3328780.1"/>
    <property type="molecule type" value="Genomic_DNA"/>
</dbReference>
<feature type="compositionally biased region" description="Basic and acidic residues" evidence="20">
    <location>
        <begin position="61"/>
        <end position="76"/>
    </location>
</feature>
<dbReference type="FunFam" id="3.60.15.10:FF:000052">
    <property type="entry name" value="tRNAse Z TRZ4, mitochondrial"/>
    <property type="match status" value="1"/>
</dbReference>
<evidence type="ECO:0000256" key="13">
    <source>
        <dbReference type="ARBA" id="ARBA00022801"/>
    </source>
</evidence>
<dbReference type="GO" id="GO:1990180">
    <property type="term" value="P:mitochondrial tRNA 3'-end processing"/>
    <property type="evidence" value="ECO:0007669"/>
    <property type="project" value="TreeGrafter"/>
</dbReference>
<reference evidence="22" key="1">
    <citation type="submission" date="2020-01" db="EMBL/GenBank/DDBJ databases">
        <title>Genome sequence of Kobresia littledalei, the first chromosome-level genome in the family Cyperaceae.</title>
        <authorList>
            <person name="Qu G."/>
        </authorList>
    </citation>
    <scope>NUCLEOTIDE SEQUENCE</scope>
    <source>
        <strain evidence="22">C.B.Clarke</strain>
        <tissue evidence="22">Leaf</tissue>
    </source>
</reference>
<dbReference type="InterPro" id="IPR047151">
    <property type="entry name" value="RNZ2-like"/>
</dbReference>
<dbReference type="Pfam" id="PF13691">
    <property type="entry name" value="Lactamase_B_4"/>
    <property type="match status" value="1"/>
</dbReference>
<dbReference type="PANTHER" id="PTHR12553:SF49">
    <property type="entry name" value="ZINC PHOSPHODIESTERASE ELAC PROTEIN 2"/>
    <property type="match status" value="1"/>
</dbReference>
<comment type="cofactor">
    <cofactor evidence="2">
        <name>Mn(2+)</name>
        <dbReference type="ChEBI" id="CHEBI:29035"/>
    </cofactor>
</comment>
<dbReference type="Pfam" id="PF23023">
    <property type="entry name" value="Anti-Pycsar_Apyc1"/>
    <property type="match status" value="1"/>
</dbReference>
<sequence>MPPTLRFLVASPSLSCSPLSRLLFSSRSICAASVLTCAFGRARRGNGGLFTQRRQKSGTSTREEESGIEKGEKMEENDQFAFNKRRAEGKDKSNKGRALELKARKLNPVSTTCYVQIMGTGMDTQDTSPSILLFFDKQRFIFNAGEGLQRYCSEHKIKLSKIDHIFLTRVCSETAGGLPGLVLTLAGMGEEGMSVNIWGPSDLDFLLGAMRSFIPRKSMLHAHSFGLDQSNDASSSSPRAKDGSLDNAIVLIDDEVVRISAMFVRPTNLKISLDSDPGEFLRPGDLAVVYVCELPEVKGKFDPVKAASLGLRPGPKYRDLQLGKSVKSDSLDIMVNPSDVLGPSLSGPIVLIVDCPTVYHTHHLFSLSSLNCYYKESGKVVNCIIHLGPAVVTSNAEYKQWMRRFGEAQHIMAGHEIKNMEIPILQASARVSSRLNYLCPQIFPASGFWPNSYVNAIPSEEKITDLDAPYEVISAENLLKFHLRPISHLGLDRSAIPNKLTREHIINELLSEIPEIEEISRQISLLWQESPNGKMMLPPVEKNASVTEESWLKQCSLANEVSMEKRRLETSEDASPPTEGGLRKRFRDYLDTPIPPCLKNVTREEMELVFLGTGSSQPSKYRNVSSIYINLFDKGSVLLDCGEGTLGQLKRRFGVKGADEAVKKLTFIWVSHIHADHHTGLARILALRSHLLRDVAHEPLLVIGPRPLERFLNAYAGLEDLNMQFVDCRQTMRPMAEPVCASGVTSGLFASGSQMESFKRKPGNPNEALDALDRLKKVLLDAGLESLYSVPVRHCPEAFGVVLEAKDRVNRIAKVLPGWKLVYSGDTRPCPALIEAAKDATILIHEATFEDSMTDEAITKNHSTTKEAIGVGVSAGVYRIILTHFSQRYPKIPVVEEVDIDKTCIAFDLMSVNLADFPALPKVLPHLKHLFKSEMVGDEELDEVQESVV</sequence>
<protein>
    <recommendedName>
        <fullName evidence="8">ribonuclease Z</fullName>
        <ecNumber evidence="8">3.1.26.11</ecNumber>
    </recommendedName>
</protein>
<evidence type="ECO:0000256" key="2">
    <source>
        <dbReference type="ARBA" id="ARBA00001936"/>
    </source>
</evidence>
<dbReference type="FunFam" id="3.60.15.10:FF:000037">
    <property type="entry name" value="tRNAse Z4"/>
    <property type="match status" value="1"/>
</dbReference>
<comment type="catalytic activity">
    <reaction evidence="1">
        <text>Endonucleolytic cleavage of RNA, removing extra 3' nucleotides from tRNA precursor, generating 3' termini of tRNAs. A 3'-hydroxy group is left at the tRNA terminus and a 5'-phosphoryl group is left at the trailer molecule.</text>
        <dbReference type="EC" id="3.1.26.11"/>
    </reaction>
</comment>
<keyword evidence="16" id="KW-0460">Magnesium</keyword>
<name>A0A833QLN4_9POAL</name>
<dbReference type="InterPro" id="IPR027794">
    <property type="entry name" value="tRNase_Z_dom"/>
</dbReference>
<dbReference type="OrthoDB" id="527344at2759"/>
<feature type="region of interest" description="Disordered" evidence="20">
    <location>
        <begin position="565"/>
        <end position="585"/>
    </location>
</feature>
<evidence type="ECO:0000256" key="17">
    <source>
        <dbReference type="ARBA" id="ARBA00022946"/>
    </source>
</evidence>
<evidence type="ECO:0000256" key="9">
    <source>
        <dbReference type="ARBA" id="ARBA00022694"/>
    </source>
</evidence>
<evidence type="ECO:0000256" key="12">
    <source>
        <dbReference type="ARBA" id="ARBA00022759"/>
    </source>
</evidence>
<keyword evidence="19" id="KW-0464">Manganese</keyword>
<evidence type="ECO:0000256" key="6">
    <source>
        <dbReference type="ARBA" id="ARBA00007823"/>
    </source>
</evidence>
<evidence type="ECO:0000256" key="15">
    <source>
        <dbReference type="ARBA" id="ARBA00022837"/>
    </source>
</evidence>
<dbReference type="GO" id="GO:0046872">
    <property type="term" value="F:metal ion binding"/>
    <property type="evidence" value="ECO:0007669"/>
    <property type="project" value="UniProtKB-KW"/>
</dbReference>
<gene>
    <name evidence="22" type="ORF">FCM35_KLT05858</name>
</gene>
<evidence type="ECO:0000256" key="20">
    <source>
        <dbReference type="SAM" id="MobiDB-lite"/>
    </source>
</evidence>
<dbReference type="AlphaFoldDB" id="A0A833QLN4"/>
<evidence type="ECO:0000256" key="18">
    <source>
        <dbReference type="ARBA" id="ARBA00023128"/>
    </source>
</evidence>
<evidence type="ECO:0000256" key="14">
    <source>
        <dbReference type="ARBA" id="ARBA00022833"/>
    </source>
</evidence>
<evidence type="ECO:0000256" key="19">
    <source>
        <dbReference type="ARBA" id="ARBA00023211"/>
    </source>
</evidence>
<dbReference type="Proteomes" id="UP000623129">
    <property type="component" value="Unassembled WGS sequence"/>
</dbReference>
<evidence type="ECO:0000256" key="3">
    <source>
        <dbReference type="ARBA" id="ARBA00001946"/>
    </source>
</evidence>
<evidence type="ECO:0000256" key="5">
    <source>
        <dbReference type="ARBA" id="ARBA00004173"/>
    </source>
</evidence>
<keyword evidence="23" id="KW-1185">Reference proteome</keyword>
<comment type="subunit">
    <text evidence="7">Homodimer.</text>
</comment>
<evidence type="ECO:0000256" key="1">
    <source>
        <dbReference type="ARBA" id="ARBA00000402"/>
    </source>
</evidence>
<comment type="cofactor">
    <cofactor evidence="3">
        <name>Mg(2+)</name>
        <dbReference type="ChEBI" id="CHEBI:18420"/>
    </cofactor>
</comment>
<accession>A0A833QLN4</accession>
<evidence type="ECO:0000313" key="23">
    <source>
        <dbReference type="Proteomes" id="UP000623129"/>
    </source>
</evidence>
<evidence type="ECO:0000256" key="4">
    <source>
        <dbReference type="ARBA" id="ARBA00001947"/>
    </source>
</evidence>
<evidence type="ECO:0000313" key="22">
    <source>
        <dbReference type="EMBL" id="KAF3328780.1"/>
    </source>
</evidence>
<dbReference type="CDD" id="cd07718">
    <property type="entry name" value="RNaseZ_ELAC1_ELAC2-C-term-like_MBL-fold"/>
    <property type="match status" value="1"/>
</dbReference>
<keyword evidence="17" id="KW-0809">Transit peptide</keyword>
<dbReference type="EC" id="3.1.26.11" evidence="8"/>
<keyword evidence="12" id="KW-0255">Endonuclease</keyword>
<feature type="domain" description="tRNase Z endonuclease" evidence="21">
    <location>
        <begin position="121"/>
        <end position="177"/>
    </location>
</feature>
<keyword evidence="11" id="KW-0479">Metal-binding</keyword>
<keyword evidence="9" id="KW-0819">tRNA processing</keyword>
<evidence type="ECO:0000259" key="21">
    <source>
        <dbReference type="Pfam" id="PF13691"/>
    </source>
</evidence>
<keyword evidence="15" id="KW-0106">Calcium</keyword>
<dbReference type="Gene3D" id="3.60.15.10">
    <property type="entry name" value="Ribonuclease Z/Hydroxyacylglutathione hydrolase-like"/>
    <property type="match status" value="2"/>
</dbReference>
<comment type="caution">
    <text evidence="22">The sequence shown here is derived from an EMBL/GenBank/DDBJ whole genome shotgun (WGS) entry which is preliminary data.</text>
</comment>
<evidence type="ECO:0000256" key="7">
    <source>
        <dbReference type="ARBA" id="ARBA00011738"/>
    </source>
</evidence>
<dbReference type="PANTHER" id="PTHR12553">
    <property type="entry name" value="ZINC PHOSPHODIESTERASE ELAC PROTEIN 2"/>
    <property type="match status" value="1"/>
</dbReference>
<evidence type="ECO:0000256" key="10">
    <source>
        <dbReference type="ARBA" id="ARBA00022722"/>
    </source>
</evidence>
<dbReference type="InterPro" id="IPR013471">
    <property type="entry name" value="RNase_Z/BN"/>
</dbReference>
<feature type="compositionally biased region" description="Basic and acidic residues" evidence="20">
    <location>
        <begin position="85"/>
        <end position="98"/>
    </location>
</feature>
<feature type="region of interest" description="Disordered" evidence="20">
    <location>
        <begin position="48"/>
        <end position="98"/>
    </location>
</feature>
<comment type="cofactor">
    <cofactor evidence="4">
        <name>Zn(2+)</name>
        <dbReference type="ChEBI" id="CHEBI:29105"/>
    </cofactor>
</comment>
<keyword evidence="18" id="KW-0496">Mitochondrion</keyword>
<keyword evidence="13" id="KW-0378">Hydrolase</keyword>
<keyword evidence="14" id="KW-0862">Zinc</keyword>
<dbReference type="InterPro" id="IPR036866">
    <property type="entry name" value="RibonucZ/Hydroxyglut_hydro"/>
</dbReference>
<evidence type="ECO:0000256" key="8">
    <source>
        <dbReference type="ARBA" id="ARBA00012477"/>
    </source>
</evidence>
<organism evidence="22 23">
    <name type="scientific">Carex littledalei</name>
    <dbReference type="NCBI Taxonomy" id="544730"/>
    <lineage>
        <taxon>Eukaryota</taxon>
        <taxon>Viridiplantae</taxon>
        <taxon>Streptophyta</taxon>
        <taxon>Embryophyta</taxon>
        <taxon>Tracheophyta</taxon>
        <taxon>Spermatophyta</taxon>
        <taxon>Magnoliopsida</taxon>
        <taxon>Liliopsida</taxon>
        <taxon>Poales</taxon>
        <taxon>Cyperaceae</taxon>
        <taxon>Cyperoideae</taxon>
        <taxon>Cariceae</taxon>
        <taxon>Carex</taxon>
        <taxon>Carex subgen. Euthyceras</taxon>
    </lineage>
</organism>
<comment type="subcellular location">
    <subcellularLocation>
        <location evidence="5">Mitochondrion</location>
    </subcellularLocation>
</comment>
<dbReference type="GO" id="GO:0005739">
    <property type="term" value="C:mitochondrion"/>
    <property type="evidence" value="ECO:0007669"/>
    <property type="project" value="UniProtKB-SubCell"/>
</dbReference>
<dbReference type="GO" id="GO:0042781">
    <property type="term" value="F:3'-tRNA processing endoribonuclease activity"/>
    <property type="evidence" value="ECO:0007669"/>
    <property type="project" value="UniProtKB-EC"/>
</dbReference>
<dbReference type="HAMAP" id="MF_01818">
    <property type="entry name" value="RNase_Z_BN"/>
    <property type="match status" value="1"/>
</dbReference>
<evidence type="ECO:0000256" key="11">
    <source>
        <dbReference type="ARBA" id="ARBA00022723"/>
    </source>
</evidence>
<evidence type="ECO:0000256" key="16">
    <source>
        <dbReference type="ARBA" id="ARBA00022842"/>
    </source>
</evidence>
<dbReference type="SUPFAM" id="SSF56281">
    <property type="entry name" value="Metallo-hydrolase/oxidoreductase"/>
    <property type="match status" value="2"/>
</dbReference>
<comment type="similarity">
    <text evidence="6">Belongs to the RNase Z family.</text>
</comment>